<protein>
    <submittedName>
        <fullName evidence="3">META domain-containing protein</fullName>
    </submittedName>
</protein>
<dbReference type="InterPro" id="IPR053147">
    <property type="entry name" value="Hsp_HslJ-like"/>
</dbReference>
<dbReference type="Gene3D" id="2.40.128.270">
    <property type="match status" value="1"/>
</dbReference>
<evidence type="ECO:0000313" key="4">
    <source>
        <dbReference type="Proteomes" id="UP001597393"/>
    </source>
</evidence>
<dbReference type="InterPro" id="IPR038670">
    <property type="entry name" value="HslJ-like_sf"/>
</dbReference>
<proteinExistence type="predicted"/>
<accession>A0ABW5NI81</accession>
<keyword evidence="4" id="KW-1185">Reference proteome</keyword>
<feature type="signal peptide" evidence="1">
    <location>
        <begin position="1"/>
        <end position="19"/>
    </location>
</feature>
<dbReference type="EMBL" id="JBHUMA010000004">
    <property type="protein sequence ID" value="MFD2597749.1"/>
    <property type="molecule type" value="Genomic_DNA"/>
</dbReference>
<feature type="chain" id="PRO_5046558931" evidence="1">
    <location>
        <begin position="20"/>
        <end position="147"/>
    </location>
</feature>
<keyword evidence="1" id="KW-0732">Signal</keyword>
<dbReference type="PANTHER" id="PTHR35535">
    <property type="entry name" value="HEAT SHOCK PROTEIN HSLJ"/>
    <property type="match status" value="1"/>
</dbReference>
<feature type="domain" description="DUF306" evidence="2">
    <location>
        <begin position="34"/>
        <end position="143"/>
    </location>
</feature>
<dbReference type="Pfam" id="PF03724">
    <property type="entry name" value="META"/>
    <property type="match status" value="1"/>
</dbReference>
<reference evidence="4" key="1">
    <citation type="journal article" date="2019" name="Int. J. Syst. Evol. Microbiol.">
        <title>The Global Catalogue of Microorganisms (GCM) 10K type strain sequencing project: providing services to taxonomists for standard genome sequencing and annotation.</title>
        <authorList>
            <consortium name="The Broad Institute Genomics Platform"/>
            <consortium name="The Broad Institute Genome Sequencing Center for Infectious Disease"/>
            <person name="Wu L."/>
            <person name="Ma J."/>
        </authorList>
    </citation>
    <scope>NUCLEOTIDE SEQUENCE [LARGE SCALE GENOMIC DNA]</scope>
    <source>
        <strain evidence="4">KCTC 42248</strain>
    </source>
</reference>
<organism evidence="3 4">
    <name type="scientific">Sphingobacterium corticis</name>
    <dbReference type="NCBI Taxonomy" id="1812823"/>
    <lineage>
        <taxon>Bacteria</taxon>
        <taxon>Pseudomonadati</taxon>
        <taxon>Bacteroidota</taxon>
        <taxon>Sphingobacteriia</taxon>
        <taxon>Sphingobacteriales</taxon>
        <taxon>Sphingobacteriaceae</taxon>
        <taxon>Sphingobacterium</taxon>
    </lineage>
</organism>
<dbReference type="Proteomes" id="UP001597393">
    <property type="component" value="Unassembled WGS sequence"/>
</dbReference>
<evidence type="ECO:0000313" key="3">
    <source>
        <dbReference type="EMBL" id="MFD2597749.1"/>
    </source>
</evidence>
<dbReference type="InterPro" id="IPR005184">
    <property type="entry name" value="DUF306_Meta_HslJ"/>
</dbReference>
<dbReference type="PROSITE" id="PS51257">
    <property type="entry name" value="PROKAR_LIPOPROTEIN"/>
    <property type="match status" value="1"/>
</dbReference>
<evidence type="ECO:0000256" key="1">
    <source>
        <dbReference type="SAM" id="SignalP"/>
    </source>
</evidence>
<sequence length="147" mass="15916">MTKNWMIFAVLVASLLIGACSTQKKNKQMTAAGTLENVTWRLVELNGKSVAEQINGKVPSLKLMSEDKRYAAVTGCNGIGGNYTASEGNLLSFSAGMSTKMFCEGAMEVEDGLSKVFPLVYGYEMKADRLVLKDGEGKKLAEFTLMP</sequence>
<gene>
    <name evidence="3" type="ORF">ACFSQ3_02205</name>
</gene>
<evidence type="ECO:0000259" key="2">
    <source>
        <dbReference type="Pfam" id="PF03724"/>
    </source>
</evidence>
<dbReference type="PANTHER" id="PTHR35535:SF2">
    <property type="entry name" value="DUF306 DOMAIN-CONTAINING PROTEIN"/>
    <property type="match status" value="1"/>
</dbReference>
<dbReference type="RefSeq" id="WP_380867101.1">
    <property type="nucleotide sequence ID" value="NZ_JBHUMA010000004.1"/>
</dbReference>
<name>A0ABW5NI81_9SPHI</name>
<comment type="caution">
    <text evidence="3">The sequence shown here is derived from an EMBL/GenBank/DDBJ whole genome shotgun (WGS) entry which is preliminary data.</text>
</comment>